<evidence type="ECO:0000313" key="1">
    <source>
        <dbReference type="EMBL" id="KEP47737.1"/>
    </source>
</evidence>
<feature type="non-terminal residue" evidence="1">
    <location>
        <position position="1"/>
    </location>
</feature>
<sequence length="113" mass="11941">LAQTLAGMQVSPLTIDPPSLDLPRPLVDPEEYVENPFDELIQALVATHLPAPLIVPYEPESTEIGVTDVISGATGSDFISLGLADEEEEESEDEEEQALIDAAAAAAAWISGL</sequence>
<accession>A0A074SCM7</accession>
<organism evidence="1 2">
    <name type="scientific">Rhizoctonia solani 123E</name>
    <dbReference type="NCBI Taxonomy" id="1423351"/>
    <lineage>
        <taxon>Eukaryota</taxon>
        <taxon>Fungi</taxon>
        <taxon>Dikarya</taxon>
        <taxon>Basidiomycota</taxon>
        <taxon>Agaricomycotina</taxon>
        <taxon>Agaricomycetes</taxon>
        <taxon>Cantharellales</taxon>
        <taxon>Ceratobasidiaceae</taxon>
        <taxon>Rhizoctonia</taxon>
    </lineage>
</organism>
<dbReference type="OrthoDB" id="10616879at2759"/>
<dbReference type="AlphaFoldDB" id="A0A074SCM7"/>
<reference evidence="1 2" key="1">
    <citation type="submission" date="2013-12" db="EMBL/GenBank/DDBJ databases">
        <authorList>
            <person name="Cubeta M."/>
            <person name="Pakala S."/>
            <person name="Fedorova N."/>
            <person name="Thomas E."/>
            <person name="Dean R."/>
            <person name="Jabaji S."/>
            <person name="Neate S."/>
            <person name="Toda T."/>
            <person name="Tavantzis S."/>
            <person name="Vilgalys R."/>
            <person name="Bharathan N."/>
            <person name="Pakala S."/>
            <person name="Losada L.S."/>
            <person name="Zafar N."/>
            <person name="Nierman W."/>
        </authorList>
    </citation>
    <scope>NUCLEOTIDE SEQUENCE [LARGE SCALE GENOMIC DNA]</scope>
    <source>
        <strain evidence="1 2">123E</strain>
    </source>
</reference>
<proteinExistence type="predicted"/>
<comment type="caution">
    <text evidence="1">The sequence shown here is derived from an EMBL/GenBank/DDBJ whole genome shotgun (WGS) entry which is preliminary data.</text>
</comment>
<name>A0A074SCM7_9AGAM</name>
<dbReference type="EMBL" id="AZST01000664">
    <property type="protein sequence ID" value="KEP47737.1"/>
    <property type="molecule type" value="Genomic_DNA"/>
</dbReference>
<keyword evidence="2" id="KW-1185">Reference proteome</keyword>
<gene>
    <name evidence="1" type="ORF">V565_145550</name>
</gene>
<evidence type="ECO:0000313" key="2">
    <source>
        <dbReference type="Proteomes" id="UP000027456"/>
    </source>
</evidence>
<protein>
    <submittedName>
        <fullName evidence="1">Uncharacterized protein</fullName>
    </submittedName>
</protein>
<dbReference type="HOGENOM" id="CLU_2139525_0_0_1"/>
<dbReference type="Proteomes" id="UP000027456">
    <property type="component" value="Unassembled WGS sequence"/>
</dbReference>